<evidence type="ECO:0000313" key="4">
    <source>
        <dbReference type="EMBL" id="TGL59381.1"/>
    </source>
</evidence>
<evidence type="ECO:0000313" key="5">
    <source>
        <dbReference type="Proteomes" id="UP000297693"/>
    </source>
</evidence>
<keyword evidence="5" id="KW-1185">Reference proteome</keyword>
<dbReference type="InterPro" id="IPR009594">
    <property type="entry name" value="Tscrpt_reg_HTH_AraC_N"/>
</dbReference>
<dbReference type="Proteomes" id="UP000297693">
    <property type="component" value="Unassembled WGS sequence"/>
</dbReference>
<evidence type="ECO:0000256" key="1">
    <source>
        <dbReference type="ARBA" id="ARBA00023015"/>
    </source>
</evidence>
<dbReference type="SUPFAM" id="SSF46689">
    <property type="entry name" value="Homeodomain-like"/>
    <property type="match status" value="2"/>
</dbReference>
<comment type="caution">
    <text evidence="4">The sequence shown here is derived from an EMBL/GenBank/DDBJ whole genome shotgun (WGS) entry which is preliminary data.</text>
</comment>
<dbReference type="SMART" id="SM00342">
    <property type="entry name" value="HTH_ARAC"/>
    <property type="match status" value="1"/>
</dbReference>
<dbReference type="Pfam" id="PF12833">
    <property type="entry name" value="HTH_18"/>
    <property type="match status" value="1"/>
</dbReference>
<dbReference type="GO" id="GO:0003700">
    <property type="term" value="F:DNA-binding transcription factor activity"/>
    <property type="evidence" value="ECO:0007669"/>
    <property type="project" value="InterPro"/>
</dbReference>
<feature type="domain" description="HTH araC/xylS-type" evidence="3">
    <location>
        <begin position="196"/>
        <end position="294"/>
    </location>
</feature>
<proteinExistence type="predicted"/>
<protein>
    <submittedName>
        <fullName evidence="4">AraC family transcriptional regulator</fullName>
    </submittedName>
</protein>
<dbReference type="PANTHER" id="PTHR43436:SF2">
    <property type="entry name" value="ARAC_XYLS FAMILY TRANSCRIPTIONAL REGULATOR"/>
    <property type="match status" value="1"/>
</dbReference>
<dbReference type="InterPro" id="IPR018060">
    <property type="entry name" value="HTH_AraC"/>
</dbReference>
<dbReference type="Gene3D" id="1.10.10.60">
    <property type="entry name" value="Homeodomain-like"/>
    <property type="match status" value="2"/>
</dbReference>
<accession>A0A4R9K2H5</accession>
<name>A0A4R9K2H5_9LEPT</name>
<dbReference type="OrthoDB" id="34150at2"/>
<dbReference type="PANTHER" id="PTHR43436">
    <property type="entry name" value="ARAC-FAMILY TRANSCRIPTIONAL REGULATOR"/>
    <property type="match status" value="1"/>
</dbReference>
<dbReference type="Pfam" id="PF06719">
    <property type="entry name" value="AraC_N"/>
    <property type="match status" value="1"/>
</dbReference>
<keyword evidence="2" id="KW-0804">Transcription</keyword>
<dbReference type="EMBL" id="RQGD01000024">
    <property type="protein sequence ID" value="TGL59381.1"/>
    <property type="molecule type" value="Genomic_DNA"/>
</dbReference>
<evidence type="ECO:0000259" key="3">
    <source>
        <dbReference type="PROSITE" id="PS01124"/>
    </source>
</evidence>
<sequence length="297" mass="33910">MQETKVDKKNSNEMQLFDRLVPKESVFEIPLIGVKLFRVESSFKRKPIAYGSEIIIIVNGEKKVFFGDMVFIYNRSRYLVLPVPLPLECEGIRPTDGPLLGLIIKIDPKILGALLTELDLIKNPSDHLYKGIYTAPTNDHINDAVYRLLNVILSPAETMILGPMIVREIIYRILIGENGQILQALVYRNRKFYQIAKVLDKIHHSFHKNLSTKSLAFEAGMSVSQFHSCFKEVTNFTPLQYIKSIRLHKAREIMMLDGISAYKASLKVGYESASQFTREYKRLFGVAPSKDLSIVRD</sequence>
<gene>
    <name evidence="4" type="ORF">EHQ58_09055</name>
</gene>
<dbReference type="RefSeq" id="WP_135623569.1">
    <property type="nucleotide sequence ID" value="NZ_RQGD01000024.1"/>
</dbReference>
<reference evidence="4" key="1">
    <citation type="journal article" date="2019" name="PLoS Negl. Trop. Dis.">
        <title>Revisiting the worldwide diversity of Leptospira species in the environment.</title>
        <authorList>
            <person name="Vincent A.T."/>
            <person name="Schiettekatte O."/>
            <person name="Bourhy P."/>
            <person name="Veyrier F.J."/>
            <person name="Picardeau M."/>
        </authorList>
    </citation>
    <scope>NUCLEOTIDE SEQUENCE [LARGE SCALE GENOMIC DNA]</scope>
    <source>
        <strain evidence="4">201702476</strain>
    </source>
</reference>
<keyword evidence="1" id="KW-0805">Transcription regulation</keyword>
<evidence type="ECO:0000256" key="2">
    <source>
        <dbReference type="ARBA" id="ARBA00023163"/>
    </source>
</evidence>
<dbReference type="PROSITE" id="PS01124">
    <property type="entry name" value="HTH_ARAC_FAMILY_2"/>
    <property type="match status" value="1"/>
</dbReference>
<organism evidence="4 5">
    <name type="scientific">Leptospira ognonensis</name>
    <dbReference type="NCBI Taxonomy" id="2484945"/>
    <lineage>
        <taxon>Bacteria</taxon>
        <taxon>Pseudomonadati</taxon>
        <taxon>Spirochaetota</taxon>
        <taxon>Spirochaetia</taxon>
        <taxon>Leptospirales</taxon>
        <taxon>Leptospiraceae</taxon>
        <taxon>Leptospira</taxon>
    </lineage>
</organism>
<dbReference type="InterPro" id="IPR009057">
    <property type="entry name" value="Homeodomain-like_sf"/>
</dbReference>
<dbReference type="GO" id="GO:0043565">
    <property type="term" value="F:sequence-specific DNA binding"/>
    <property type="evidence" value="ECO:0007669"/>
    <property type="project" value="InterPro"/>
</dbReference>
<dbReference type="AlphaFoldDB" id="A0A4R9K2H5"/>